<name>Q2QSG8_ORYSJ</name>
<dbReference type="SUPFAM" id="SSF56672">
    <property type="entry name" value="DNA/RNA polymerases"/>
    <property type="match status" value="1"/>
</dbReference>
<gene>
    <name evidence="5" type="ordered locus">LOC_Os12g24160</name>
</gene>
<feature type="domain" description="Integrase catalytic" evidence="4">
    <location>
        <begin position="373"/>
        <end position="543"/>
    </location>
</feature>
<reference evidence="5" key="1">
    <citation type="journal article" date="2005" name="BMC Biol.">
        <title>The sequence of rice chromosomes 11 and 12, rich in disease resistance genes and recent gene duplications.</title>
        <authorList>
            <consortium name="The rice chromosomes 11 and 12 sequencing consortia"/>
        </authorList>
    </citation>
    <scope>NUCLEOTIDE SEQUENCE [LARGE SCALE GENOMIC DNA]</scope>
</reference>
<dbReference type="InterPro" id="IPR039537">
    <property type="entry name" value="Retrotran_Ty1/copia-like"/>
</dbReference>
<feature type="region of interest" description="Disordered" evidence="3">
    <location>
        <begin position="226"/>
        <end position="277"/>
    </location>
</feature>
<dbReference type="GO" id="GO:0016787">
    <property type="term" value="F:hydrolase activity"/>
    <property type="evidence" value="ECO:0007669"/>
    <property type="project" value="UniProtKB-KW"/>
</dbReference>
<dbReference type="Gene3D" id="3.30.420.10">
    <property type="entry name" value="Ribonuclease H-like superfamily/Ribonuclease H"/>
    <property type="match status" value="1"/>
</dbReference>
<dbReference type="InterPro" id="IPR012337">
    <property type="entry name" value="RNaseH-like_sf"/>
</dbReference>
<organism evidence="5">
    <name type="scientific">Oryza sativa subsp. japonica</name>
    <name type="common">Rice</name>
    <dbReference type="NCBI Taxonomy" id="39947"/>
    <lineage>
        <taxon>Eukaryota</taxon>
        <taxon>Viridiplantae</taxon>
        <taxon>Streptophyta</taxon>
        <taxon>Embryophyta</taxon>
        <taxon>Tracheophyta</taxon>
        <taxon>Spermatophyta</taxon>
        <taxon>Magnoliopsida</taxon>
        <taxon>Liliopsida</taxon>
        <taxon>Poales</taxon>
        <taxon>Poaceae</taxon>
        <taxon>BOP clade</taxon>
        <taxon>Oryzoideae</taxon>
        <taxon>Oryzeae</taxon>
        <taxon>Oryzinae</taxon>
        <taxon>Oryza</taxon>
        <taxon>Oryza sativa</taxon>
    </lineage>
</organism>
<evidence type="ECO:0000256" key="2">
    <source>
        <dbReference type="ARBA" id="ARBA00022801"/>
    </source>
</evidence>
<sequence length="1145" mass="127172">MASSSSSPTTSVNPFQGHTVSEKLGKNNYALWKVQICAAVRGARLQGHLTGASEKPEAEVTVTADGKSTKKANPAFEDWEALDQQVLGYLLSSLSRDVLMQVAACETAAEVWATIERMYSMHTRARTMNTRFALTNTKKGNMTLPEFFGKMKALGDEMAASTGRPVDEEEMIQHIIAGLGEGYSKVISVVCARPEPMTVSDLYSQVVNFEGRMALYRGTQEGVVNLANRSSGGNNGGGRGGYTNRGSGGAPRGRGRGNGGGRGRGRAPGGPDRKPTCQVCFKRGHTATDCWYRYDEDYVPDDKHVAAATASSSYGVDTNWYIDTGATDHITGELEKLTTKDKYNGNEQIHTASGADSSDESVCNACQQAKSHQLPFPVSSSVSHYSLELVFSWGPAPESVGRKKYYVSFIDDFSKFTWIYLLQHKSQVFEKFQEFQVMIERLFDRKILAMQTDWGGEYRALNSFFSKIGIVHHVSCPHTHQQNGSAERKHRHIVEVGLSLLSHAHMPLKFWDEAFQAATYLINRVPSRVIQNTTPLEKFFHQKPDYSSLRVFGCACWPNLRPYNKHKLQFRSKRCAFLGFSNMHKGFKCLDISSGRVYISRDVVFDENIFPFSELHANAGARLRSELLLLSPELTSGDEQVFQFLANNPAASNATYQSSQENAADQAATENPTGAHSEEDALQPAITNPTATDSAAVPSAVPADHGSAPSTPLSSQSRSWLMITLSCLGRRHVRSPGSSIKTRLRRHCLLTLTSTVMTMQVVQACQMVQAVIKRWKSRRHQNMFALALVSKAVYEKRRYILVRYGCFTSSGEPSDHIEALKNKNWKLAMDSEYDALVRNNAWHLVPPQRGKNIIGCWSLRQLDVQNAFLHRYLEEEVYMQQPPGFDDVTKPNYICKLDKSLYGLKQAPRAWFARLSKKLMELGFSGSKADTSSFFLHKGDITIFVLVYVDDIIVASSSERGTMALLQDLKEEFALKDLGELHYFLGIEVSKVHNGIVLTQDKYATDLLKKVGMMNCKPVTTPMSVSEKLSVHEGSLLGPNDATQFRSIVGALQYLTLTRPDIAFSVNKVCQFLHTPTTVHWAAVKRILRYLKSCTKMGLNIHKSGSTLVSGFSDADWAGSIDDRRSTGGFAIFIGSNLVSWNARK</sequence>
<dbReference type="GO" id="GO:0046872">
    <property type="term" value="F:metal ion binding"/>
    <property type="evidence" value="ECO:0007669"/>
    <property type="project" value="UniProtKB-KW"/>
</dbReference>
<dbReference type="SUPFAM" id="SSF53098">
    <property type="entry name" value="Ribonuclease H-like"/>
    <property type="match status" value="1"/>
</dbReference>
<evidence type="ECO:0000259" key="4">
    <source>
        <dbReference type="PROSITE" id="PS50994"/>
    </source>
</evidence>
<dbReference type="AlphaFoldDB" id="Q2QSG8"/>
<feature type="compositionally biased region" description="Polar residues" evidence="3">
    <location>
        <begin position="654"/>
        <end position="674"/>
    </location>
</feature>
<dbReference type="GO" id="GO:0015074">
    <property type="term" value="P:DNA integration"/>
    <property type="evidence" value="ECO:0007669"/>
    <property type="project" value="InterPro"/>
</dbReference>
<dbReference type="GO" id="GO:0003676">
    <property type="term" value="F:nucleic acid binding"/>
    <property type="evidence" value="ECO:0007669"/>
    <property type="project" value="InterPro"/>
</dbReference>
<reference evidence="5" key="2">
    <citation type="submission" date="2005-04" db="EMBL/GenBank/DDBJ databases">
        <authorList>
            <person name="Buell C.R."/>
            <person name="Wing R.A."/>
            <person name="McCombie W.A."/>
            <person name="Ouyang S."/>
        </authorList>
    </citation>
    <scope>NUCLEOTIDE SEQUENCE</scope>
</reference>
<dbReference type="InterPro" id="IPR036397">
    <property type="entry name" value="RNaseH_sf"/>
</dbReference>
<dbReference type="Pfam" id="PF07727">
    <property type="entry name" value="RVT_2"/>
    <property type="match status" value="1"/>
</dbReference>
<accession>Q2QSG8</accession>
<dbReference type="PANTHER" id="PTHR42648">
    <property type="entry name" value="TRANSPOSASE, PUTATIVE-RELATED"/>
    <property type="match status" value="1"/>
</dbReference>
<dbReference type="InterPro" id="IPR001584">
    <property type="entry name" value="Integrase_cat-core"/>
</dbReference>
<dbReference type="InterPro" id="IPR043502">
    <property type="entry name" value="DNA/RNA_pol_sf"/>
</dbReference>
<dbReference type="EMBL" id="DP000011">
    <property type="protein sequence ID" value="ABA97652.1"/>
    <property type="molecule type" value="Genomic_DNA"/>
</dbReference>
<keyword evidence="2" id="KW-0378">Hydrolase</keyword>
<evidence type="ECO:0000313" key="5">
    <source>
        <dbReference type="EMBL" id="ABA97652.1"/>
    </source>
</evidence>
<feature type="compositionally biased region" description="Gly residues" evidence="3">
    <location>
        <begin position="233"/>
        <end position="268"/>
    </location>
</feature>
<keyword evidence="1" id="KW-0479">Metal-binding</keyword>
<dbReference type="PANTHER" id="PTHR42648:SF26">
    <property type="entry name" value="INTEGRASE CATALYTIC DOMAIN-CONTAINING PROTEIN"/>
    <property type="match status" value="1"/>
</dbReference>
<protein>
    <submittedName>
        <fullName evidence="5">Retrotransposon protein, putative, Ty1-copia subclass</fullName>
    </submittedName>
</protein>
<feature type="region of interest" description="Disordered" evidence="3">
    <location>
        <begin position="654"/>
        <end position="714"/>
    </location>
</feature>
<evidence type="ECO:0000256" key="1">
    <source>
        <dbReference type="ARBA" id="ARBA00022723"/>
    </source>
</evidence>
<dbReference type="InterPro" id="IPR013103">
    <property type="entry name" value="RVT_2"/>
</dbReference>
<evidence type="ECO:0000256" key="3">
    <source>
        <dbReference type="SAM" id="MobiDB-lite"/>
    </source>
</evidence>
<dbReference type="iPTMnet" id="Q2QSG8"/>
<proteinExistence type="predicted"/>
<dbReference type="InterPro" id="IPR057670">
    <property type="entry name" value="SH3_retrovirus"/>
</dbReference>
<reference evidence="5" key="3">
    <citation type="submission" date="2006-01" db="EMBL/GenBank/DDBJ databases">
        <authorList>
            <person name="Buell R."/>
        </authorList>
    </citation>
    <scope>NUCLEOTIDE SEQUENCE</scope>
</reference>
<dbReference type="Pfam" id="PF25597">
    <property type="entry name" value="SH3_retrovirus"/>
    <property type="match status" value="1"/>
</dbReference>
<dbReference type="Pfam" id="PF14223">
    <property type="entry name" value="Retrotran_gag_2"/>
    <property type="match status" value="1"/>
</dbReference>
<dbReference type="PROSITE" id="PS50994">
    <property type="entry name" value="INTEGRASE"/>
    <property type="match status" value="1"/>
</dbReference>